<sequence length="88" mass="9665">MGIAFVIVHSPVAKFPTTEELQSLDDDLRACFLTLTRRRYWVSGSLHRKVLITSPAMTAHTPLKGSLPVVLLPTVPRGALVTSDHAMK</sequence>
<dbReference type="EMBL" id="BGZK01002110">
    <property type="protein sequence ID" value="GBP90753.1"/>
    <property type="molecule type" value="Genomic_DNA"/>
</dbReference>
<gene>
    <name evidence="1" type="ORF">EVAR_33158_1</name>
</gene>
<evidence type="ECO:0000313" key="2">
    <source>
        <dbReference type="Proteomes" id="UP000299102"/>
    </source>
</evidence>
<keyword evidence="2" id="KW-1185">Reference proteome</keyword>
<reference evidence="1 2" key="1">
    <citation type="journal article" date="2019" name="Commun. Biol.">
        <title>The bagworm genome reveals a unique fibroin gene that provides high tensile strength.</title>
        <authorList>
            <person name="Kono N."/>
            <person name="Nakamura H."/>
            <person name="Ohtoshi R."/>
            <person name="Tomita M."/>
            <person name="Numata K."/>
            <person name="Arakawa K."/>
        </authorList>
    </citation>
    <scope>NUCLEOTIDE SEQUENCE [LARGE SCALE GENOMIC DNA]</scope>
</reference>
<dbReference type="AlphaFoldDB" id="A0A4C1ZVF9"/>
<dbReference type="Proteomes" id="UP000299102">
    <property type="component" value="Unassembled WGS sequence"/>
</dbReference>
<proteinExistence type="predicted"/>
<name>A0A4C1ZVF9_EUMVA</name>
<evidence type="ECO:0000313" key="1">
    <source>
        <dbReference type="EMBL" id="GBP90753.1"/>
    </source>
</evidence>
<accession>A0A4C1ZVF9</accession>
<protein>
    <submittedName>
        <fullName evidence="1">Uncharacterized protein</fullName>
    </submittedName>
</protein>
<organism evidence="1 2">
    <name type="scientific">Eumeta variegata</name>
    <name type="common">Bagworm moth</name>
    <name type="synonym">Eumeta japonica</name>
    <dbReference type="NCBI Taxonomy" id="151549"/>
    <lineage>
        <taxon>Eukaryota</taxon>
        <taxon>Metazoa</taxon>
        <taxon>Ecdysozoa</taxon>
        <taxon>Arthropoda</taxon>
        <taxon>Hexapoda</taxon>
        <taxon>Insecta</taxon>
        <taxon>Pterygota</taxon>
        <taxon>Neoptera</taxon>
        <taxon>Endopterygota</taxon>
        <taxon>Lepidoptera</taxon>
        <taxon>Glossata</taxon>
        <taxon>Ditrysia</taxon>
        <taxon>Tineoidea</taxon>
        <taxon>Psychidae</taxon>
        <taxon>Oiketicinae</taxon>
        <taxon>Eumeta</taxon>
    </lineage>
</organism>
<comment type="caution">
    <text evidence="1">The sequence shown here is derived from an EMBL/GenBank/DDBJ whole genome shotgun (WGS) entry which is preliminary data.</text>
</comment>